<dbReference type="EMBL" id="CAJGYM010000010">
    <property type="protein sequence ID" value="CAD6189287.1"/>
    <property type="molecule type" value="Genomic_DNA"/>
</dbReference>
<accession>A0A8S1H1N2</accession>
<keyword evidence="1" id="KW-1133">Transmembrane helix</keyword>
<protein>
    <submittedName>
        <fullName evidence="3">Uncharacterized protein</fullName>
    </submittedName>
</protein>
<dbReference type="AlphaFoldDB" id="A0A8S1H1N2"/>
<keyword evidence="4" id="KW-1185">Reference proteome</keyword>
<feature type="chain" id="PRO_5035941995" evidence="2">
    <location>
        <begin position="18"/>
        <end position="127"/>
    </location>
</feature>
<evidence type="ECO:0000256" key="2">
    <source>
        <dbReference type="SAM" id="SignalP"/>
    </source>
</evidence>
<sequence>MLAKLSWLLLFLPFVSSSLTNESARDKSSADIWLVVIMCLVFCFAVRHANDFYTGDTVTLVGEGEWGTRFSRNPWKKRRLQFVERDFKEMFDQLQAHSEAEAEVEDESDGCCSYYEEPKIHFNFKKA</sequence>
<evidence type="ECO:0000313" key="3">
    <source>
        <dbReference type="EMBL" id="CAD6189287.1"/>
    </source>
</evidence>
<dbReference type="OrthoDB" id="5805849at2759"/>
<keyword evidence="1" id="KW-0472">Membrane</keyword>
<proteinExistence type="predicted"/>
<evidence type="ECO:0000256" key="1">
    <source>
        <dbReference type="SAM" id="Phobius"/>
    </source>
</evidence>
<keyword evidence="1" id="KW-0812">Transmembrane</keyword>
<evidence type="ECO:0000313" key="4">
    <source>
        <dbReference type="Proteomes" id="UP000835052"/>
    </source>
</evidence>
<name>A0A8S1H1N2_9PELO</name>
<organism evidence="3 4">
    <name type="scientific">Caenorhabditis auriculariae</name>
    <dbReference type="NCBI Taxonomy" id="2777116"/>
    <lineage>
        <taxon>Eukaryota</taxon>
        <taxon>Metazoa</taxon>
        <taxon>Ecdysozoa</taxon>
        <taxon>Nematoda</taxon>
        <taxon>Chromadorea</taxon>
        <taxon>Rhabditida</taxon>
        <taxon>Rhabditina</taxon>
        <taxon>Rhabditomorpha</taxon>
        <taxon>Rhabditoidea</taxon>
        <taxon>Rhabditidae</taxon>
        <taxon>Peloderinae</taxon>
        <taxon>Caenorhabditis</taxon>
    </lineage>
</organism>
<feature type="transmembrane region" description="Helical" evidence="1">
    <location>
        <begin position="30"/>
        <end position="46"/>
    </location>
</feature>
<feature type="signal peptide" evidence="2">
    <location>
        <begin position="1"/>
        <end position="17"/>
    </location>
</feature>
<dbReference type="Proteomes" id="UP000835052">
    <property type="component" value="Unassembled WGS sequence"/>
</dbReference>
<reference evidence="3" key="1">
    <citation type="submission" date="2020-10" db="EMBL/GenBank/DDBJ databases">
        <authorList>
            <person name="Kikuchi T."/>
        </authorList>
    </citation>
    <scope>NUCLEOTIDE SEQUENCE</scope>
    <source>
        <strain evidence="3">NKZ352</strain>
    </source>
</reference>
<keyword evidence="2" id="KW-0732">Signal</keyword>
<comment type="caution">
    <text evidence="3">The sequence shown here is derived from an EMBL/GenBank/DDBJ whole genome shotgun (WGS) entry which is preliminary data.</text>
</comment>
<gene>
    <name evidence="3" type="ORF">CAUJ_LOCUS5206</name>
</gene>